<gene>
    <name evidence="2" type="ORF">CK203_072884</name>
</gene>
<protein>
    <submittedName>
        <fullName evidence="2">Uncharacterized protein</fullName>
    </submittedName>
</protein>
<dbReference type="EMBL" id="QGNW01001568">
    <property type="protein sequence ID" value="RVW36621.1"/>
    <property type="molecule type" value="Genomic_DNA"/>
</dbReference>
<evidence type="ECO:0000256" key="1">
    <source>
        <dbReference type="SAM" id="MobiDB-lite"/>
    </source>
</evidence>
<dbReference type="AlphaFoldDB" id="A0A438DMD7"/>
<organism evidence="2 3">
    <name type="scientific">Vitis vinifera</name>
    <name type="common">Grape</name>
    <dbReference type="NCBI Taxonomy" id="29760"/>
    <lineage>
        <taxon>Eukaryota</taxon>
        <taxon>Viridiplantae</taxon>
        <taxon>Streptophyta</taxon>
        <taxon>Embryophyta</taxon>
        <taxon>Tracheophyta</taxon>
        <taxon>Spermatophyta</taxon>
        <taxon>Magnoliopsida</taxon>
        <taxon>eudicotyledons</taxon>
        <taxon>Gunneridae</taxon>
        <taxon>Pentapetalae</taxon>
        <taxon>rosids</taxon>
        <taxon>Vitales</taxon>
        <taxon>Vitaceae</taxon>
        <taxon>Viteae</taxon>
        <taxon>Vitis</taxon>
    </lineage>
</organism>
<name>A0A438DMD7_VITVI</name>
<comment type="caution">
    <text evidence="2">The sequence shown here is derived from an EMBL/GenBank/DDBJ whole genome shotgun (WGS) entry which is preliminary data.</text>
</comment>
<evidence type="ECO:0000313" key="2">
    <source>
        <dbReference type="EMBL" id="RVW36621.1"/>
    </source>
</evidence>
<reference evidence="2 3" key="1">
    <citation type="journal article" date="2018" name="PLoS Genet.">
        <title>Population sequencing reveals clonal diversity and ancestral inbreeding in the grapevine cultivar Chardonnay.</title>
        <authorList>
            <person name="Roach M.J."/>
            <person name="Johnson D.L."/>
            <person name="Bohlmann J."/>
            <person name="van Vuuren H.J."/>
            <person name="Jones S.J."/>
            <person name="Pretorius I.S."/>
            <person name="Schmidt S.A."/>
            <person name="Borneman A.R."/>
        </authorList>
    </citation>
    <scope>NUCLEOTIDE SEQUENCE [LARGE SCALE GENOMIC DNA]</scope>
    <source>
        <strain evidence="3">cv. Chardonnay</strain>
        <tissue evidence="2">Leaf</tissue>
    </source>
</reference>
<accession>A0A438DMD7</accession>
<proteinExistence type="predicted"/>
<dbReference type="Proteomes" id="UP000288805">
    <property type="component" value="Unassembled WGS sequence"/>
</dbReference>
<evidence type="ECO:0000313" key="3">
    <source>
        <dbReference type="Proteomes" id="UP000288805"/>
    </source>
</evidence>
<sequence length="512" mass="56712">MARMGSSGYYGDHPNGTEKSATWTNTRIDTWGKAPTMPLLTCAPMSGQRRRVTSGYAFRRRVFWDPEDKSTIFSSLISGELHLLPIDSFLGSGIFEYEMDAAECIAWGFRFFLGGQSPVIVGKPLVGTLLASRTRLPDSNKGGARGHILVWGSWAGLVEHSDHDFRSRHILSILGKKKRVVREPQSYVFHIIPHLLPKVLVPGAHHVLKDLPFYEVVRENRLSTTSTVHLPTKKKFAAKAANKALAPAPMSSSASTFASPLAASTEQDLEADLHFLGAELDTWVEPVVSRVIQELEKDEENMVANLRAGFKERQHKCLSKSIAVAPFLAKRSCAKDTYVEPISNAPPAPMPLVNAVGPNNAPIAKSPTRKDVCPTQDGTSIGPTHVGDNLDRKDASVPSRVPSWEEMAELLKQVPCFTEAEPLSTNMADFFLLTKRVSVDLDDNPRLMLLPDFHMVLKNSSFLTSSRCRTTLLMRRWKWKELRSKLVWAEGDLAAAYKAVTDGAEALRKTEE</sequence>
<feature type="region of interest" description="Disordered" evidence="1">
    <location>
        <begin position="365"/>
        <end position="396"/>
    </location>
</feature>